<proteinExistence type="predicted"/>
<protein>
    <submittedName>
        <fullName evidence="2">Uncharacterized protein</fullName>
    </submittedName>
</protein>
<feature type="compositionally biased region" description="Basic and acidic residues" evidence="1">
    <location>
        <begin position="19"/>
        <end position="28"/>
    </location>
</feature>
<dbReference type="Proteomes" id="UP000479710">
    <property type="component" value="Unassembled WGS sequence"/>
</dbReference>
<feature type="region of interest" description="Disordered" evidence="1">
    <location>
        <begin position="1"/>
        <end position="102"/>
    </location>
</feature>
<gene>
    <name evidence="2" type="ORF">E2562_006212</name>
</gene>
<name>A0A6G1CNL2_9ORYZ</name>
<evidence type="ECO:0000256" key="1">
    <source>
        <dbReference type="SAM" id="MobiDB-lite"/>
    </source>
</evidence>
<sequence>MVAWTNDVDEAQPAVPGHLHPDRDEAVVRRKWKRKQDAAHSARRALTEAALAAEQVPSADAAGREDHLEGEERAGGENVLGQRAPQGPRHRAPPPCPHCGVERGEHAVDMRLRGKRRARISHASGVVVHGFLVSEHVRFCRNVRSEKVEKVDDFEFKCHAFHCSR</sequence>
<organism evidence="2 3">
    <name type="scientific">Oryza meyeriana var. granulata</name>
    <dbReference type="NCBI Taxonomy" id="110450"/>
    <lineage>
        <taxon>Eukaryota</taxon>
        <taxon>Viridiplantae</taxon>
        <taxon>Streptophyta</taxon>
        <taxon>Embryophyta</taxon>
        <taxon>Tracheophyta</taxon>
        <taxon>Spermatophyta</taxon>
        <taxon>Magnoliopsida</taxon>
        <taxon>Liliopsida</taxon>
        <taxon>Poales</taxon>
        <taxon>Poaceae</taxon>
        <taxon>BOP clade</taxon>
        <taxon>Oryzoideae</taxon>
        <taxon>Oryzeae</taxon>
        <taxon>Oryzinae</taxon>
        <taxon>Oryza</taxon>
        <taxon>Oryza meyeriana</taxon>
    </lineage>
</organism>
<feature type="compositionally biased region" description="Basic and acidic residues" evidence="1">
    <location>
        <begin position="62"/>
        <end position="75"/>
    </location>
</feature>
<evidence type="ECO:0000313" key="3">
    <source>
        <dbReference type="Proteomes" id="UP000479710"/>
    </source>
</evidence>
<evidence type="ECO:0000313" key="2">
    <source>
        <dbReference type="EMBL" id="KAF0901746.1"/>
    </source>
</evidence>
<dbReference type="EMBL" id="SPHZ02000008">
    <property type="protein sequence ID" value="KAF0901746.1"/>
    <property type="molecule type" value="Genomic_DNA"/>
</dbReference>
<comment type="caution">
    <text evidence="2">The sequence shown here is derived from an EMBL/GenBank/DDBJ whole genome shotgun (WGS) entry which is preliminary data.</text>
</comment>
<accession>A0A6G1CNL2</accession>
<dbReference type="AlphaFoldDB" id="A0A6G1CNL2"/>
<reference evidence="2 3" key="1">
    <citation type="submission" date="2019-11" db="EMBL/GenBank/DDBJ databases">
        <title>Whole genome sequence of Oryza granulata.</title>
        <authorList>
            <person name="Li W."/>
        </authorList>
    </citation>
    <scope>NUCLEOTIDE SEQUENCE [LARGE SCALE GENOMIC DNA]</scope>
    <source>
        <strain evidence="3">cv. Menghai</strain>
        <tissue evidence="2">Leaf</tissue>
    </source>
</reference>
<keyword evidence="3" id="KW-1185">Reference proteome</keyword>